<dbReference type="InterPro" id="IPR033134">
    <property type="entry name" value="Asp/Glu_racemase_AS_2"/>
</dbReference>
<comment type="caution">
    <text evidence="7">The sequence shown here is derived from an EMBL/GenBank/DDBJ whole genome shotgun (WGS) entry which is preliminary data.</text>
</comment>
<protein>
    <recommendedName>
        <fullName evidence="2">glutamate racemase</fullName>
        <ecNumber evidence="2">5.1.1.3</ecNumber>
    </recommendedName>
</protein>
<comment type="catalytic activity">
    <reaction evidence="1">
        <text>L-glutamate = D-glutamate</text>
        <dbReference type="Rhea" id="RHEA:12813"/>
        <dbReference type="ChEBI" id="CHEBI:29985"/>
        <dbReference type="ChEBI" id="CHEBI:29986"/>
        <dbReference type="EC" id="5.1.1.3"/>
    </reaction>
</comment>
<dbReference type="PANTHER" id="PTHR21198:SF2">
    <property type="entry name" value="GLUTAMATE RACEMASE"/>
    <property type="match status" value="1"/>
</dbReference>
<dbReference type="InterPro" id="IPR004391">
    <property type="entry name" value="Glu_race"/>
</dbReference>
<dbReference type="AlphaFoldDB" id="A0A0F9V5Q4"/>
<dbReference type="Pfam" id="PF01177">
    <property type="entry name" value="Asp_Glu_race"/>
    <property type="match status" value="1"/>
</dbReference>
<dbReference type="SUPFAM" id="SSF53681">
    <property type="entry name" value="Aspartate/glutamate racemase"/>
    <property type="match status" value="2"/>
</dbReference>
<proteinExistence type="inferred from homology"/>
<dbReference type="PANTHER" id="PTHR21198">
    <property type="entry name" value="GLUTAMATE RACEMASE"/>
    <property type="match status" value="1"/>
</dbReference>
<dbReference type="GO" id="GO:0008881">
    <property type="term" value="F:glutamate racemase activity"/>
    <property type="evidence" value="ECO:0007669"/>
    <property type="project" value="UniProtKB-EC"/>
</dbReference>
<dbReference type="GO" id="GO:0009252">
    <property type="term" value="P:peptidoglycan biosynthetic process"/>
    <property type="evidence" value="ECO:0007669"/>
    <property type="project" value="UniProtKB-KW"/>
</dbReference>
<dbReference type="GO" id="GO:0071555">
    <property type="term" value="P:cell wall organization"/>
    <property type="evidence" value="ECO:0007669"/>
    <property type="project" value="UniProtKB-KW"/>
</dbReference>
<dbReference type="FunFam" id="3.40.50.1860:FF:000001">
    <property type="entry name" value="Glutamate racemase"/>
    <property type="match status" value="1"/>
</dbReference>
<evidence type="ECO:0000256" key="6">
    <source>
        <dbReference type="ARBA" id="ARBA00023316"/>
    </source>
</evidence>
<keyword evidence="3" id="KW-0133">Cell shape</keyword>
<dbReference type="PROSITE" id="PS00924">
    <property type="entry name" value="ASP_GLU_RACEMASE_2"/>
    <property type="match status" value="1"/>
</dbReference>
<sequence length="280" mass="29497">MEQAPGNFSSPPIGVFDSGLGGLTLVRELTRALPGEPIVYLGDSARVPYGTKSLETVRQFALQCTAFLLQFEPKLIVAACNTASAAAADTLEAFSPVPVVDVIRPGAAAAVTATDGPIGIIGTEATIASAAYERAITELDPTREVIGASCPLLVPIVEEGRDENDPIVLSVLSEYLHDLQRRRLGALILGCTHYPLLAGAIRKLMGPDVALVCSAAAAVQKIQLHLAGLTVPASGETPAEMHCYTTDNPERFARLGRRFGGRPITHVQHVGTDELQAQLA</sequence>
<dbReference type="HAMAP" id="MF_00258">
    <property type="entry name" value="Glu_racemase"/>
    <property type="match status" value="1"/>
</dbReference>
<dbReference type="EC" id="5.1.1.3" evidence="2"/>
<dbReference type="InterPro" id="IPR015942">
    <property type="entry name" value="Asp/Glu/hydantoin_racemase"/>
</dbReference>
<evidence type="ECO:0000313" key="7">
    <source>
        <dbReference type="EMBL" id="KKN95027.1"/>
    </source>
</evidence>
<evidence type="ECO:0000256" key="2">
    <source>
        <dbReference type="ARBA" id="ARBA00013090"/>
    </source>
</evidence>
<dbReference type="InterPro" id="IPR001920">
    <property type="entry name" value="Asp/Glu_race"/>
</dbReference>
<keyword evidence="4" id="KW-0573">Peptidoglycan synthesis</keyword>
<keyword evidence="5" id="KW-0413">Isomerase</keyword>
<accession>A0A0F9V5Q4</accession>
<evidence type="ECO:0000256" key="1">
    <source>
        <dbReference type="ARBA" id="ARBA00001602"/>
    </source>
</evidence>
<organism evidence="7">
    <name type="scientific">marine sediment metagenome</name>
    <dbReference type="NCBI Taxonomy" id="412755"/>
    <lineage>
        <taxon>unclassified sequences</taxon>
        <taxon>metagenomes</taxon>
        <taxon>ecological metagenomes</taxon>
    </lineage>
</organism>
<gene>
    <name evidence="7" type="ORF">LCGC14_0180950</name>
</gene>
<dbReference type="EMBL" id="LAZR01000073">
    <property type="protein sequence ID" value="KKN95027.1"/>
    <property type="molecule type" value="Genomic_DNA"/>
</dbReference>
<dbReference type="Gene3D" id="3.40.50.1860">
    <property type="match status" value="2"/>
</dbReference>
<reference evidence="7" key="1">
    <citation type="journal article" date="2015" name="Nature">
        <title>Complex archaea that bridge the gap between prokaryotes and eukaryotes.</title>
        <authorList>
            <person name="Spang A."/>
            <person name="Saw J.H."/>
            <person name="Jorgensen S.L."/>
            <person name="Zaremba-Niedzwiedzka K."/>
            <person name="Martijn J."/>
            <person name="Lind A.E."/>
            <person name="van Eijk R."/>
            <person name="Schleper C."/>
            <person name="Guy L."/>
            <person name="Ettema T.J."/>
        </authorList>
    </citation>
    <scope>NUCLEOTIDE SEQUENCE</scope>
</reference>
<evidence type="ECO:0000256" key="5">
    <source>
        <dbReference type="ARBA" id="ARBA00023235"/>
    </source>
</evidence>
<dbReference type="NCBIfam" id="TIGR00067">
    <property type="entry name" value="glut_race"/>
    <property type="match status" value="1"/>
</dbReference>
<evidence type="ECO:0000256" key="3">
    <source>
        <dbReference type="ARBA" id="ARBA00022960"/>
    </source>
</evidence>
<name>A0A0F9V5Q4_9ZZZZ</name>
<keyword evidence="6" id="KW-0961">Cell wall biogenesis/degradation</keyword>
<dbReference type="GO" id="GO:0008360">
    <property type="term" value="P:regulation of cell shape"/>
    <property type="evidence" value="ECO:0007669"/>
    <property type="project" value="UniProtKB-KW"/>
</dbReference>
<evidence type="ECO:0000256" key="4">
    <source>
        <dbReference type="ARBA" id="ARBA00022984"/>
    </source>
</evidence>